<dbReference type="OrthoDB" id="2088033at2"/>
<name>A0A3E3J0U1_9FIRM</name>
<comment type="caution">
    <text evidence="1">The sequence shown here is derived from an EMBL/GenBank/DDBJ whole genome shotgun (WGS) entry which is preliminary data.</text>
</comment>
<accession>A0A3E3J0U1</accession>
<dbReference type="EMBL" id="QVLU01000004">
    <property type="protein sequence ID" value="RGE72958.1"/>
    <property type="molecule type" value="Genomic_DNA"/>
</dbReference>
<evidence type="ECO:0000313" key="2">
    <source>
        <dbReference type="Proteomes" id="UP000261166"/>
    </source>
</evidence>
<gene>
    <name evidence="1" type="ORF">DWY69_05525</name>
</gene>
<dbReference type="AlphaFoldDB" id="A0A3E3J0U1"/>
<proteinExistence type="predicted"/>
<sequence>MNRLTEHDGQGNWALKGVPWKDLRAGKTITEPIQEILYGALWKLKEYEDIGLSPEETYQLRNEQESCYGVSPAEDEKNKESQERKKIIELLNDIQKILDEEGAEEFEDLRKSKKKEIFDLLYEAIPEIDMDGDSDGCYIQFEPIDGFTIVLFSSAEYMESEAIRDTLTSLQVNTTEHNEATFEEALEWLERADNR</sequence>
<dbReference type="RefSeq" id="WP_117530623.1">
    <property type="nucleotide sequence ID" value="NZ_QVLU01000004.1"/>
</dbReference>
<organism evidence="1 2">
    <name type="scientific">Eisenbergiella massiliensis</name>
    <dbReference type="NCBI Taxonomy" id="1720294"/>
    <lineage>
        <taxon>Bacteria</taxon>
        <taxon>Bacillati</taxon>
        <taxon>Bacillota</taxon>
        <taxon>Clostridia</taxon>
        <taxon>Lachnospirales</taxon>
        <taxon>Lachnospiraceae</taxon>
        <taxon>Eisenbergiella</taxon>
    </lineage>
</organism>
<dbReference type="Proteomes" id="UP000261166">
    <property type="component" value="Unassembled WGS sequence"/>
</dbReference>
<reference evidence="1 2" key="1">
    <citation type="submission" date="2018-08" db="EMBL/GenBank/DDBJ databases">
        <title>A genome reference for cultivated species of the human gut microbiota.</title>
        <authorList>
            <person name="Zou Y."/>
            <person name="Xue W."/>
            <person name="Luo G."/>
        </authorList>
    </citation>
    <scope>NUCLEOTIDE SEQUENCE [LARGE SCALE GENOMIC DNA]</scope>
    <source>
        <strain evidence="1 2">AF26-4BH</strain>
    </source>
</reference>
<protein>
    <submittedName>
        <fullName evidence="1">Uncharacterized protein</fullName>
    </submittedName>
</protein>
<evidence type="ECO:0000313" key="1">
    <source>
        <dbReference type="EMBL" id="RGE72958.1"/>
    </source>
</evidence>